<protein>
    <recommendedName>
        <fullName evidence="3">GGDEF domain-containing protein</fullName>
    </recommendedName>
</protein>
<feature type="transmembrane region" description="Helical" evidence="2">
    <location>
        <begin position="6"/>
        <end position="25"/>
    </location>
</feature>
<dbReference type="InterPro" id="IPR050469">
    <property type="entry name" value="Diguanylate_Cyclase"/>
</dbReference>
<accession>A0A0N9HW58</accession>
<dbReference type="SUPFAM" id="SSF55073">
    <property type="entry name" value="Nucleotide cyclase"/>
    <property type="match status" value="1"/>
</dbReference>
<dbReference type="InterPro" id="IPR029787">
    <property type="entry name" value="Nucleotide_cyclase"/>
</dbReference>
<dbReference type="InterPro" id="IPR043128">
    <property type="entry name" value="Rev_trsase/Diguanyl_cyclase"/>
</dbReference>
<dbReference type="RefSeq" id="WP_054288305.1">
    <property type="nucleotide sequence ID" value="NZ_CP012752.1"/>
</dbReference>
<dbReference type="KEGG" id="kphy:AOZ06_04780"/>
<evidence type="ECO:0000259" key="3">
    <source>
        <dbReference type="PROSITE" id="PS50887"/>
    </source>
</evidence>
<dbReference type="EMBL" id="CP012752">
    <property type="protein sequence ID" value="ALG06329.1"/>
    <property type="molecule type" value="Genomic_DNA"/>
</dbReference>
<evidence type="ECO:0000313" key="4">
    <source>
        <dbReference type="EMBL" id="ALG06329.1"/>
    </source>
</evidence>
<gene>
    <name evidence="4" type="ORF">AOZ06_04780</name>
</gene>
<dbReference type="Proteomes" id="UP000063699">
    <property type="component" value="Chromosome"/>
</dbReference>
<keyword evidence="2" id="KW-1133">Transmembrane helix</keyword>
<keyword evidence="2" id="KW-0812">Transmembrane</keyword>
<keyword evidence="5" id="KW-1185">Reference proteome</keyword>
<dbReference type="SMART" id="SM00267">
    <property type="entry name" value="GGDEF"/>
    <property type="match status" value="1"/>
</dbReference>
<proteinExistence type="predicted"/>
<dbReference type="CDD" id="cd01949">
    <property type="entry name" value="GGDEF"/>
    <property type="match status" value="1"/>
</dbReference>
<reference evidence="4 5" key="1">
    <citation type="submission" date="2015-07" db="EMBL/GenBank/DDBJ databases">
        <title>Genome sequencing of Kibdelosporangium phytohabitans.</title>
        <authorList>
            <person name="Qin S."/>
            <person name="Xing K."/>
        </authorList>
    </citation>
    <scope>NUCLEOTIDE SEQUENCE [LARGE SCALE GENOMIC DNA]</scope>
    <source>
        <strain evidence="4 5">KLBMP1111</strain>
    </source>
</reference>
<organism evidence="4 5">
    <name type="scientific">Kibdelosporangium phytohabitans</name>
    <dbReference type="NCBI Taxonomy" id="860235"/>
    <lineage>
        <taxon>Bacteria</taxon>
        <taxon>Bacillati</taxon>
        <taxon>Actinomycetota</taxon>
        <taxon>Actinomycetes</taxon>
        <taxon>Pseudonocardiales</taxon>
        <taxon>Pseudonocardiaceae</taxon>
        <taxon>Kibdelosporangium</taxon>
    </lineage>
</organism>
<dbReference type="Gene3D" id="3.30.70.270">
    <property type="match status" value="1"/>
</dbReference>
<keyword evidence="2" id="KW-0472">Membrane</keyword>
<evidence type="ECO:0000256" key="1">
    <source>
        <dbReference type="SAM" id="MobiDB-lite"/>
    </source>
</evidence>
<dbReference type="Pfam" id="PF00990">
    <property type="entry name" value="GGDEF"/>
    <property type="match status" value="1"/>
</dbReference>
<dbReference type="STRING" id="860235.AOZ06_04780"/>
<evidence type="ECO:0000313" key="5">
    <source>
        <dbReference type="Proteomes" id="UP000063699"/>
    </source>
</evidence>
<dbReference type="PANTHER" id="PTHR45138">
    <property type="entry name" value="REGULATORY COMPONENTS OF SENSORY TRANSDUCTION SYSTEM"/>
    <property type="match status" value="1"/>
</dbReference>
<dbReference type="PANTHER" id="PTHR45138:SF9">
    <property type="entry name" value="DIGUANYLATE CYCLASE DGCM-RELATED"/>
    <property type="match status" value="1"/>
</dbReference>
<name>A0A0N9HW58_9PSEU</name>
<dbReference type="GO" id="GO:0052621">
    <property type="term" value="F:diguanylate cyclase activity"/>
    <property type="evidence" value="ECO:0007669"/>
    <property type="project" value="TreeGrafter"/>
</dbReference>
<feature type="domain" description="GGDEF" evidence="3">
    <location>
        <begin position="58"/>
        <end position="205"/>
    </location>
</feature>
<dbReference type="InterPro" id="IPR000160">
    <property type="entry name" value="GGDEF_dom"/>
</dbReference>
<dbReference type="NCBIfam" id="TIGR00254">
    <property type="entry name" value="GGDEF"/>
    <property type="match status" value="1"/>
</dbReference>
<feature type="region of interest" description="Disordered" evidence="1">
    <location>
        <begin position="198"/>
        <end position="221"/>
    </location>
</feature>
<sequence>MATIGPLTPMGGYVLAAVLLVVALVQRRQLRTWRMDELTNLPVRREFHRRARRALRRGGQVLVFIDLDRFKAINDRWGYDIGDATLAVTARRIRAVLRGRGFAGRYGGDEFAAVITPQPHETIHQVLYRLVQAIAAPLELPSDRTQHGGPIDAMEVRTFFLGASLGAVDLTDVPRPDLAGTMIVANQLMVQAKGRGGGINLVTGQPHDERLSRPRGSRSQR</sequence>
<evidence type="ECO:0000256" key="2">
    <source>
        <dbReference type="SAM" id="Phobius"/>
    </source>
</evidence>
<dbReference type="PROSITE" id="PS50887">
    <property type="entry name" value="GGDEF"/>
    <property type="match status" value="1"/>
</dbReference>
<dbReference type="AlphaFoldDB" id="A0A0N9HW58"/>